<name>A0ABW2RLG5_9BACL</name>
<organism evidence="1 2">
    <name type="scientific">Laceyella putida</name>
    <dbReference type="NCBI Taxonomy" id="110101"/>
    <lineage>
        <taxon>Bacteria</taxon>
        <taxon>Bacillati</taxon>
        <taxon>Bacillota</taxon>
        <taxon>Bacilli</taxon>
        <taxon>Bacillales</taxon>
        <taxon>Thermoactinomycetaceae</taxon>
        <taxon>Laceyella</taxon>
    </lineage>
</organism>
<protein>
    <submittedName>
        <fullName evidence="1">Ferredoxin</fullName>
    </submittedName>
</protein>
<dbReference type="CDD" id="cd02980">
    <property type="entry name" value="TRX_Fd_family"/>
    <property type="match status" value="1"/>
</dbReference>
<dbReference type="Proteomes" id="UP001596500">
    <property type="component" value="Unassembled WGS sequence"/>
</dbReference>
<gene>
    <name evidence="1" type="ORF">ACFQNG_12045</name>
</gene>
<dbReference type="EMBL" id="JBHTBW010000038">
    <property type="protein sequence ID" value="MFC7441824.1"/>
    <property type="molecule type" value="Genomic_DNA"/>
</dbReference>
<evidence type="ECO:0000313" key="2">
    <source>
        <dbReference type="Proteomes" id="UP001596500"/>
    </source>
</evidence>
<accession>A0ABW2RLG5</accession>
<dbReference type="InterPro" id="IPR036249">
    <property type="entry name" value="Thioredoxin-like_sf"/>
</dbReference>
<dbReference type="Gene3D" id="3.40.30.10">
    <property type="entry name" value="Glutaredoxin"/>
    <property type="match status" value="1"/>
</dbReference>
<dbReference type="RefSeq" id="WP_379865303.1">
    <property type="nucleotide sequence ID" value="NZ_JBHTBW010000038.1"/>
</dbReference>
<reference evidence="2" key="1">
    <citation type="journal article" date="2019" name="Int. J. Syst. Evol. Microbiol.">
        <title>The Global Catalogue of Microorganisms (GCM) 10K type strain sequencing project: providing services to taxonomists for standard genome sequencing and annotation.</title>
        <authorList>
            <consortium name="The Broad Institute Genomics Platform"/>
            <consortium name="The Broad Institute Genome Sequencing Center for Infectious Disease"/>
            <person name="Wu L."/>
            <person name="Ma J."/>
        </authorList>
    </citation>
    <scope>NUCLEOTIDE SEQUENCE [LARGE SCALE GENOMIC DNA]</scope>
    <source>
        <strain evidence="2">CGMCC 1.12942</strain>
    </source>
</reference>
<evidence type="ECO:0000313" key="1">
    <source>
        <dbReference type="EMBL" id="MFC7441824.1"/>
    </source>
</evidence>
<keyword evidence="2" id="KW-1185">Reference proteome</keyword>
<dbReference type="SUPFAM" id="SSF52833">
    <property type="entry name" value="Thioredoxin-like"/>
    <property type="match status" value="1"/>
</dbReference>
<sequence length="128" mass="14318">MKIKQGLNLILIQYPDLKGGCEMVDLSKVQSHLILCQGASCTKNGAMELTQSIRRAIQGEKLVPFIHTTISKCNGQCQNGPIVIQYPQGNWYGRLQSESASSLVQSVKEKKVWTEKLIYSFDENNESN</sequence>
<proteinExistence type="predicted"/>
<comment type="caution">
    <text evidence="1">The sequence shown here is derived from an EMBL/GenBank/DDBJ whole genome shotgun (WGS) entry which is preliminary data.</text>
</comment>